<dbReference type="Proteomes" id="UP000229498">
    <property type="component" value="Unassembled WGS sequence"/>
</dbReference>
<feature type="transmembrane region" description="Helical" evidence="4">
    <location>
        <begin position="320"/>
        <end position="343"/>
    </location>
</feature>
<protein>
    <submittedName>
        <fullName evidence="6">MFS transporter</fullName>
    </submittedName>
</protein>
<feature type="transmembrane region" description="Helical" evidence="4">
    <location>
        <begin position="58"/>
        <end position="76"/>
    </location>
</feature>
<feature type="transmembrane region" description="Helical" evidence="4">
    <location>
        <begin position="387"/>
        <end position="408"/>
    </location>
</feature>
<dbReference type="SUPFAM" id="SSF103473">
    <property type="entry name" value="MFS general substrate transporter"/>
    <property type="match status" value="1"/>
</dbReference>
<gene>
    <name evidence="6" type="ORF">CVT23_15930</name>
</gene>
<feature type="transmembrane region" description="Helical" evidence="4">
    <location>
        <begin position="177"/>
        <end position="195"/>
    </location>
</feature>
<dbReference type="InterPro" id="IPR036259">
    <property type="entry name" value="MFS_trans_sf"/>
</dbReference>
<organism evidence="6 7">
    <name type="scientific">Minwuia thermotolerans</name>
    <dbReference type="NCBI Taxonomy" id="2056226"/>
    <lineage>
        <taxon>Bacteria</taxon>
        <taxon>Pseudomonadati</taxon>
        <taxon>Pseudomonadota</taxon>
        <taxon>Alphaproteobacteria</taxon>
        <taxon>Minwuiales</taxon>
        <taxon>Minwuiaceae</taxon>
        <taxon>Minwuia</taxon>
    </lineage>
</organism>
<feature type="transmembrane region" description="Helical" evidence="4">
    <location>
        <begin position="261"/>
        <end position="281"/>
    </location>
</feature>
<feature type="transmembrane region" description="Helical" evidence="4">
    <location>
        <begin position="88"/>
        <end position="105"/>
    </location>
</feature>
<evidence type="ECO:0000256" key="1">
    <source>
        <dbReference type="ARBA" id="ARBA00022692"/>
    </source>
</evidence>
<dbReference type="Pfam" id="PF07690">
    <property type="entry name" value="MFS_1"/>
    <property type="match status" value="1"/>
</dbReference>
<feature type="domain" description="Major facilitator superfamily (MFS) profile" evidence="5">
    <location>
        <begin position="1"/>
        <end position="411"/>
    </location>
</feature>
<dbReference type="RefSeq" id="WP_109792221.1">
    <property type="nucleotide sequence ID" value="NZ_PHIG01000039.1"/>
</dbReference>
<dbReference type="PROSITE" id="PS50850">
    <property type="entry name" value="MFS"/>
    <property type="match status" value="1"/>
</dbReference>
<evidence type="ECO:0000256" key="3">
    <source>
        <dbReference type="ARBA" id="ARBA00023136"/>
    </source>
</evidence>
<accession>A0A2M9FZD0</accession>
<feature type="transmembrane region" description="Helical" evidence="4">
    <location>
        <begin position="145"/>
        <end position="165"/>
    </location>
</feature>
<proteinExistence type="predicted"/>
<dbReference type="AlphaFoldDB" id="A0A2M9FZD0"/>
<keyword evidence="1 4" id="KW-0812">Transmembrane</keyword>
<dbReference type="PANTHER" id="PTHR11360">
    <property type="entry name" value="MONOCARBOXYLATE TRANSPORTER"/>
    <property type="match status" value="1"/>
</dbReference>
<evidence type="ECO:0000313" key="7">
    <source>
        <dbReference type="Proteomes" id="UP000229498"/>
    </source>
</evidence>
<dbReference type="PANTHER" id="PTHR11360:SF290">
    <property type="entry name" value="MONOCARBOXYLATE MFS PERMEASE"/>
    <property type="match status" value="1"/>
</dbReference>
<reference evidence="6 7" key="1">
    <citation type="submission" date="2017-11" db="EMBL/GenBank/DDBJ databases">
        <title>Draft genome sequence of Rhizobiales bacterium SY3-13.</title>
        <authorList>
            <person name="Sun C."/>
        </authorList>
    </citation>
    <scope>NUCLEOTIDE SEQUENCE [LARGE SCALE GENOMIC DNA]</scope>
    <source>
        <strain evidence="6 7">SY3-13</strain>
    </source>
</reference>
<feature type="transmembrane region" description="Helical" evidence="4">
    <location>
        <begin position="111"/>
        <end position="133"/>
    </location>
</feature>
<dbReference type="InterPro" id="IPR050327">
    <property type="entry name" value="Proton-linked_MCT"/>
</dbReference>
<feature type="transmembrane region" description="Helical" evidence="4">
    <location>
        <begin position="22"/>
        <end position="46"/>
    </location>
</feature>
<dbReference type="GO" id="GO:0022857">
    <property type="term" value="F:transmembrane transporter activity"/>
    <property type="evidence" value="ECO:0007669"/>
    <property type="project" value="InterPro"/>
</dbReference>
<feature type="transmembrane region" description="Helical" evidence="4">
    <location>
        <begin position="231"/>
        <end position="249"/>
    </location>
</feature>
<keyword evidence="2 4" id="KW-1133">Transmembrane helix</keyword>
<feature type="transmembrane region" description="Helical" evidence="4">
    <location>
        <begin position="355"/>
        <end position="375"/>
    </location>
</feature>
<keyword evidence="7" id="KW-1185">Reference proteome</keyword>
<comment type="caution">
    <text evidence="6">The sequence shown here is derived from an EMBL/GenBank/DDBJ whole genome shotgun (WGS) entry which is preliminary data.</text>
</comment>
<name>A0A2M9FZD0_9PROT</name>
<feature type="transmembrane region" description="Helical" evidence="4">
    <location>
        <begin position="293"/>
        <end position="314"/>
    </location>
</feature>
<evidence type="ECO:0000313" key="6">
    <source>
        <dbReference type="EMBL" id="PJK28818.1"/>
    </source>
</evidence>
<dbReference type="OrthoDB" id="9796632at2"/>
<evidence type="ECO:0000259" key="5">
    <source>
        <dbReference type="PROSITE" id="PS50850"/>
    </source>
</evidence>
<dbReference type="InterPro" id="IPR020846">
    <property type="entry name" value="MFS_dom"/>
</dbReference>
<dbReference type="EMBL" id="PHIG01000039">
    <property type="protein sequence ID" value="PJK28818.1"/>
    <property type="molecule type" value="Genomic_DNA"/>
</dbReference>
<evidence type="ECO:0000256" key="2">
    <source>
        <dbReference type="ARBA" id="ARBA00022989"/>
    </source>
</evidence>
<dbReference type="Gene3D" id="1.20.1250.20">
    <property type="entry name" value="MFS general substrate transporter like domains"/>
    <property type="match status" value="2"/>
</dbReference>
<sequence length="423" mass="44535">MARGLVLEGADRADSPYAWWRLALSMTFATIGGVGLWSVVIALPTVEAAFGVDRGGASLPYMATMAGFAVGGVLMGRIADRHGIQRPLMIAGIMLGIGYFAASQAQSIWQFIAAQALIIGMLGSSATFGPLVADITFWFRRRRGLAVAIVASGNYLAGTVWPPVLSWAMAEFGWREAHMMVGAVCLVTMLPLSLLMRRRAPLDADDLQANAAKGGAGPVARPEQAGLSPRALQILLVAAGLSCCIAMSMPQVHIVAYCADLGYGAARGAEMLSLMLGFGVVSRLISGLIADRIGGLGTLLLGSTLQCLALMFYLPFDGLASLYLVSALFGLSQGGIVPSYALIVRDYFRPSEAGTRVSLVLMATVVGMAIGGWMSGEIHDLTGSYQVAFLNGILFNLVNMSLALWLLLNRRRSGPVTAESPAG</sequence>
<dbReference type="InterPro" id="IPR011701">
    <property type="entry name" value="MFS"/>
</dbReference>
<dbReference type="CDD" id="cd17355">
    <property type="entry name" value="MFS_YcxA_like"/>
    <property type="match status" value="1"/>
</dbReference>
<keyword evidence="3 4" id="KW-0472">Membrane</keyword>
<evidence type="ECO:0000256" key="4">
    <source>
        <dbReference type="SAM" id="Phobius"/>
    </source>
</evidence>